<evidence type="ECO:0000313" key="3">
    <source>
        <dbReference type="EMBL" id="KAF2831353.1"/>
    </source>
</evidence>
<reference evidence="3" key="1">
    <citation type="journal article" date="2020" name="Stud. Mycol.">
        <title>101 Dothideomycetes genomes: a test case for predicting lifestyles and emergence of pathogens.</title>
        <authorList>
            <person name="Haridas S."/>
            <person name="Albert R."/>
            <person name="Binder M."/>
            <person name="Bloem J."/>
            <person name="Labutti K."/>
            <person name="Salamov A."/>
            <person name="Andreopoulos B."/>
            <person name="Baker S."/>
            <person name="Barry K."/>
            <person name="Bills G."/>
            <person name="Bluhm B."/>
            <person name="Cannon C."/>
            <person name="Castanera R."/>
            <person name="Culley D."/>
            <person name="Daum C."/>
            <person name="Ezra D."/>
            <person name="Gonzalez J."/>
            <person name="Henrissat B."/>
            <person name="Kuo A."/>
            <person name="Liang C."/>
            <person name="Lipzen A."/>
            <person name="Lutzoni F."/>
            <person name="Magnuson J."/>
            <person name="Mondo S."/>
            <person name="Nolan M."/>
            <person name="Ohm R."/>
            <person name="Pangilinan J."/>
            <person name="Park H.-J."/>
            <person name="Ramirez L."/>
            <person name="Alfaro M."/>
            <person name="Sun H."/>
            <person name="Tritt A."/>
            <person name="Yoshinaga Y."/>
            <person name="Zwiers L.-H."/>
            <person name="Turgeon B."/>
            <person name="Goodwin S."/>
            <person name="Spatafora J."/>
            <person name="Crous P."/>
            <person name="Grigoriev I."/>
        </authorList>
    </citation>
    <scope>NUCLEOTIDE SEQUENCE</scope>
    <source>
        <strain evidence="3">CBS 113818</strain>
    </source>
</reference>
<dbReference type="OrthoDB" id="3045089at2759"/>
<dbReference type="PANTHER" id="PTHR38886">
    <property type="entry name" value="SESA DOMAIN-CONTAINING PROTEIN"/>
    <property type="match status" value="1"/>
</dbReference>
<sequence length="558" mass="60488">MVPAFGFSVGDFIAGTKVVIDIFCAFKETGGASARYTREAEFLKGLISTLEQLQNLIDNSPAEDDLIKDLSKLLKAVNGPLDEFREFLAKYEEALGKASSTKTFKKATKVIKYTLKDMSGKVERLRVQIEQPLQAINMLLSIYAIKSVRNSTEKLLSPAQCAQIVEAIKLADIPAELNKQIHTLQKSANDHGIQHDEQLRNIQELRDNIDDEFASLDAQLHAAEQASVVTIEAHASSEESLHRQSIVRLTSVLQTRDDKMQSMLEEQTVLLLALRTYMEEKAAMQEPVLPLEQTSSSTGAQKEITTPWPSATLAAAHLAVGFLSAVVAGAATFSITRRTQAVQPKQELVYQSRVPIVTYVHEPPFHTNNRVGGLSPRTSSNTTAARPIEESDAPAWIGEFSDTAGEYQERDVRKNDAQRDDASVSPPNGRSSTVVGWSSKLSKLDTEAPTGGHIEHDEDPFRRHTFMGRGIVIVEQGKAGHEEQADHTAVEDDNISAVNGSETSSMFSLEAGCLGSDCSDGGNGHGGSDGGWNCFDGGGGDDGDDWDGGDDGGDDGED</sequence>
<accession>A0A6A7ADW8</accession>
<dbReference type="Proteomes" id="UP000799424">
    <property type="component" value="Unassembled WGS sequence"/>
</dbReference>
<proteinExistence type="predicted"/>
<dbReference type="AlphaFoldDB" id="A0A6A7ADW8"/>
<feature type="region of interest" description="Disordered" evidence="2">
    <location>
        <begin position="533"/>
        <end position="558"/>
    </location>
</feature>
<feature type="coiled-coil region" evidence="1">
    <location>
        <begin position="199"/>
        <end position="226"/>
    </location>
</feature>
<feature type="region of interest" description="Disordered" evidence="2">
    <location>
        <begin position="368"/>
        <end position="396"/>
    </location>
</feature>
<name>A0A6A7ADW8_9PLEO</name>
<feature type="compositionally biased region" description="Polar residues" evidence="2">
    <location>
        <begin position="425"/>
        <end position="441"/>
    </location>
</feature>
<evidence type="ECO:0000313" key="4">
    <source>
        <dbReference type="Proteomes" id="UP000799424"/>
    </source>
</evidence>
<evidence type="ECO:0000256" key="2">
    <source>
        <dbReference type="SAM" id="MobiDB-lite"/>
    </source>
</evidence>
<protein>
    <recommendedName>
        <fullName evidence="5">Fungal N-terminal domain-containing protein</fullName>
    </recommendedName>
</protein>
<dbReference type="EMBL" id="MU006218">
    <property type="protein sequence ID" value="KAF2831353.1"/>
    <property type="molecule type" value="Genomic_DNA"/>
</dbReference>
<evidence type="ECO:0008006" key="5">
    <source>
        <dbReference type="Google" id="ProtNLM"/>
    </source>
</evidence>
<feature type="compositionally biased region" description="Polar residues" evidence="2">
    <location>
        <begin position="368"/>
        <end position="384"/>
    </location>
</feature>
<evidence type="ECO:0000256" key="1">
    <source>
        <dbReference type="SAM" id="Coils"/>
    </source>
</evidence>
<dbReference type="PANTHER" id="PTHR38886:SF1">
    <property type="entry name" value="NACHT-NTPASE AND P-LOOP NTPASES N-TERMINAL DOMAIN-CONTAINING PROTEIN"/>
    <property type="match status" value="1"/>
</dbReference>
<gene>
    <name evidence="3" type="ORF">CC86DRAFT_463260</name>
</gene>
<feature type="compositionally biased region" description="Basic and acidic residues" evidence="2">
    <location>
        <begin position="409"/>
        <end position="422"/>
    </location>
</feature>
<organism evidence="3 4">
    <name type="scientific">Ophiobolus disseminans</name>
    <dbReference type="NCBI Taxonomy" id="1469910"/>
    <lineage>
        <taxon>Eukaryota</taxon>
        <taxon>Fungi</taxon>
        <taxon>Dikarya</taxon>
        <taxon>Ascomycota</taxon>
        <taxon>Pezizomycotina</taxon>
        <taxon>Dothideomycetes</taxon>
        <taxon>Pleosporomycetidae</taxon>
        <taxon>Pleosporales</taxon>
        <taxon>Pleosporineae</taxon>
        <taxon>Phaeosphaeriaceae</taxon>
        <taxon>Ophiobolus</taxon>
    </lineage>
</organism>
<keyword evidence="4" id="KW-1185">Reference proteome</keyword>
<keyword evidence="1" id="KW-0175">Coiled coil</keyword>
<feature type="region of interest" description="Disordered" evidence="2">
    <location>
        <begin position="409"/>
        <end position="460"/>
    </location>
</feature>
<feature type="compositionally biased region" description="Acidic residues" evidence="2">
    <location>
        <begin position="539"/>
        <end position="558"/>
    </location>
</feature>